<sequence length="189" mass="21773">METNIHEVILSLEKSTTFNLGITWSNLTRVTGFMLSSTLVRLIAFVRKTEMLLPVPRITSKEGRFLSESIESNLLNRISMLTRESSWLKKYGRSLESRLAASWRSSKFVRLDNDSEIVEMLLYDKSRRLSPLIFVIGSGMFLMRFDDKFRLFRLCSSEKYEGSVEIRLQAKFNVVKEVICEISGGISLI</sequence>
<gene>
    <name evidence="1" type="ORF">OGAPHI_006290</name>
</gene>
<organism evidence="1 2">
    <name type="scientific">Ogataea philodendri</name>
    <dbReference type="NCBI Taxonomy" id="1378263"/>
    <lineage>
        <taxon>Eukaryota</taxon>
        <taxon>Fungi</taxon>
        <taxon>Dikarya</taxon>
        <taxon>Ascomycota</taxon>
        <taxon>Saccharomycotina</taxon>
        <taxon>Pichiomycetes</taxon>
        <taxon>Pichiales</taxon>
        <taxon>Pichiaceae</taxon>
        <taxon>Ogataea</taxon>
    </lineage>
</organism>
<keyword evidence="2" id="KW-1185">Reference proteome</keyword>
<dbReference type="RefSeq" id="XP_046059213.1">
    <property type="nucleotide sequence ID" value="XM_046207562.1"/>
</dbReference>
<dbReference type="EMBL" id="JAEUBE010000414">
    <property type="protein sequence ID" value="KAH3662109.1"/>
    <property type="molecule type" value="Genomic_DNA"/>
</dbReference>
<dbReference type="GeneID" id="70238254"/>
<evidence type="ECO:0000313" key="1">
    <source>
        <dbReference type="EMBL" id="KAH3662109.1"/>
    </source>
</evidence>
<accession>A0A9P8NZ33</accession>
<protein>
    <submittedName>
        <fullName evidence="1">Uncharacterized protein</fullName>
    </submittedName>
</protein>
<name>A0A9P8NZ33_9ASCO</name>
<comment type="caution">
    <text evidence="1">The sequence shown here is derived from an EMBL/GenBank/DDBJ whole genome shotgun (WGS) entry which is preliminary data.</text>
</comment>
<dbReference type="Proteomes" id="UP000769157">
    <property type="component" value="Unassembled WGS sequence"/>
</dbReference>
<evidence type="ECO:0000313" key="2">
    <source>
        <dbReference type="Proteomes" id="UP000769157"/>
    </source>
</evidence>
<reference evidence="1" key="1">
    <citation type="journal article" date="2021" name="Open Biol.">
        <title>Shared evolutionary footprints suggest mitochondrial oxidative damage underlies multiple complex I losses in fungi.</title>
        <authorList>
            <person name="Schikora-Tamarit M.A."/>
            <person name="Marcet-Houben M."/>
            <person name="Nosek J."/>
            <person name="Gabaldon T."/>
        </authorList>
    </citation>
    <scope>NUCLEOTIDE SEQUENCE</scope>
    <source>
        <strain evidence="1">CBS6075</strain>
    </source>
</reference>
<proteinExistence type="predicted"/>
<reference evidence="1" key="2">
    <citation type="submission" date="2021-01" db="EMBL/GenBank/DDBJ databases">
        <authorList>
            <person name="Schikora-Tamarit M.A."/>
        </authorList>
    </citation>
    <scope>NUCLEOTIDE SEQUENCE</scope>
    <source>
        <strain evidence="1">CBS6075</strain>
    </source>
</reference>
<dbReference type="AlphaFoldDB" id="A0A9P8NZ33"/>